<dbReference type="EMBL" id="CM046396">
    <property type="protein sequence ID" value="KAI8538162.1"/>
    <property type="molecule type" value="Genomic_DNA"/>
</dbReference>
<accession>A0ACC0MB42</accession>
<dbReference type="Proteomes" id="UP001062846">
    <property type="component" value="Chromosome 9"/>
</dbReference>
<gene>
    <name evidence="1" type="ORF">RHMOL_Rhmol09G0080800</name>
</gene>
<organism evidence="1 2">
    <name type="scientific">Rhododendron molle</name>
    <name type="common">Chinese azalea</name>
    <name type="synonym">Azalea mollis</name>
    <dbReference type="NCBI Taxonomy" id="49168"/>
    <lineage>
        <taxon>Eukaryota</taxon>
        <taxon>Viridiplantae</taxon>
        <taxon>Streptophyta</taxon>
        <taxon>Embryophyta</taxon>
        <taxon>Tracheophyta</taxon>
        <taxon>Spermatophyta</taxon>
        <taxon>Magnoliopsida</taxon>
        <taxon>eudicotyledons</taxon>
        <taxon>Gunneridae</taxon>
        <taxon>Pentapetalae</taxon>
        <taxon>asterids</taxon>
        <taxon>Ericales</taxon>
        <taxon>Ericaceae</taxon>
        <taxon>Ericoideae</taxon>
        <taxon>Rhodoreae</taxon>
        <taxon>Rhododendron</taxon>
    </lineage>
</organism>
<protein>
    <submittedName>
        <fullName evidence="1">Uncharacterized protein</fullName>
    </submittedName>
</protein>
<sequence length="60" mass="7178">MEGDQNPSQAQFRFLPKVARFRKKGERVIHPSSDHCRTNGCASLEKREREREREREYQVC</sequence>
<evidence type="ECO:0000313" key="1">
    <source>
        <dbReference type="EMBL" id="KAI8538162.1"/>
    </source>
</evidence>
<comment type="caution">
    <text evidence="1">The sequence shown here is derived from an EMBL/GenBank/DDBJ whole genome shotgun (WGS) entry which is preliminary data.</text>
</comment>
<name>A0ACC0MB42_RHOML</name>
<proteinExistence type="predicted"/>
<keyword evidence="2" id="KW-1185">Reference proteome</keyword>
<evidence type="ECO:0000313" key="2">
    <source>
        <dbReference type="Proteomes" id="UP001062846"/>
    </source>
</evidence>
<reference evidence="1" key="1">
    <citation type="submission" date="2022-02" db="EMBL/GenBank/DDBJ databases">
        <title>Plant Genome Project.</title>
        <authorList>
            <person name="Zhang R.-G."/>
        </authorList>
    </citation>
    <scope>NUCLEOTIDE SEQUENCE</scope>
    <source>
        <strain evidence="1">AT1</strain>
    </source>
</reference>